<keyword evidence="4 7" id="KW-0812">Transmembrane</keyword>
<dbReference type="Gene3D" id="1.10.287.1260">
    <property type="match status" value="1"/>
</dbReference>
<dbReference type="InterPro" id="IPR011066">
    <property type="entry name" value="MscS_channel_C_sf"/>
</dbReference>
<evidence type="ECO:0000256" key="3">
    <source>
        <dbReference type="ARBA" id="ARBA00022475"/>
    </source>
</evidence>
<keyword evidence="11" id="KW-1185">Reference proteome</keyword>
<feature type="transmembrane region" description="Helical" evidence="7">
    <location>
        <begin position="6"/>
        <end position="26"/>
    </location>
</feature>
<sequence>MEILNNFKPFFFVILTLIMTFYLVKLMKKIFNKVLRKSGQEITKFNFIKHFISGIIYLLGIGIALSFIPIFKNVSTSIFAGSGILAIIIGFASQHVLANIVSGVFIELFKPFKIGDRITLMGKTTVGIVEDITLRHTVIRTYENKRIIVPNSVISNELIENTDIIENKVCKFFEIGISYDSDVDKAMDIIKEEVLKHKDYFDNRTIEEVNSGEDPEVTVKVVGYGESSVNLKSWVWAKDNTVGIKFLWDLNYSVKKRFDAEGIEIPYPYRTIVMKK</sequence>
<protein>
    <submittedName>
        <fullName evidence="10">Mechanosensitive ion channel family protein</fullName>
    </submittedName>
</protein>
<comment type="similarity">
    <text evidence="2">Belongs to the MscS (TC 1.A.23) family.</text>
</comment>
<dbReference type="SUPFAM" id="SSF82861">
    <property type="entry name" value="Mechanosensitive channel protein MscS (YggB), transmembrane region"/>
    <property type="match status" value="1"/>
</dbReference>
<keyword evidence="6 7" id="KW-0472">Membrane</keyword>
<dbReference type="InterPro" id="IPR023408">
    <property type="entry name" value="MscS_beta-dom_sf"/>
</dbReference>
<dbReference type="InterPro" id="IPR045275">
    <property type="entry name" value="MscS_archaea/bacteria_type"/>
</dbReference>
<dbReference type="InterPro" id="IPR011014">
    <property type="entry name" value="MscS_channel_TM-2"/>
</dbReference>
<dbReference type="Pfam" id="PF00924">
    <property type="entry name" value="MS_channel_2nd"/>
    <property type="match status" value="1"/>
</dbReference>
<evidence type="ECO:0000256" key="7">
    <source>
        <dbReference type="SAM" id="Phobius"/>
    </source>
</evidence>
<feature type="transmembrane region" description="Helical" evidence="7">
    <location>
        <begin position="47"/>
        <end position="71"/>
    </location>
</feature>
<evidence type="ECO:0000256" key="2">
    <source>
        <dbReference type="ARBA" id="ARBA00008017"/>
    </source>
</evidence>
<proteinExistence type="inferred from homology"/>
<gene>
    <name evidence="10" type="ORF">DYH56_03225</name>
</gene>
<keyword evidence="3" id="KW-1003">Cell membrane</keyword>
<dbReference type="Gene3D" id="3.30.70.100">
    <property type="match status" value="1"/>
</dbReference>
<evidence type="ECO:0000313" key="11">
    <source>
        <dbReference type="Proteomes" id="UP000263486"/>
    </source>
</evidence>
<evidence type="ECO:0000259" key="8">
    <source>
        <dbReference type="Pfam" id="PF00924"/>
    </source>
</evidence>
<keyword evidence="5 7" id="KW-1133">Transmembrane helix</keyword>
<dbReference type="EMBL" id="QUAJ01000004">
    <property type="protein sequence ID" value="REI42378.1"/>
    <property type="molecule type" value="Genomic_DNA"/>
</dbReference>
<evidence type="ECO:0000256" key="4">
    <source>
        <dbReference type="ARBA" id="ARBA00022692"/>
    </source>
</evidence>
<evidence type="ECO:0000259" key="9">
    <source>
        <dbReference type="Pfam" id="PF21082"/>
    </source>
</evidence>
<evidence type="ECO:0000313" key="10">
    <source>
        <dbReference type="EMBL" id="REI42378.1"/>
    </source>
</evidence>
<comment type="caution">
    <text evidence="10">The sequence shown here is derived from an EMBL/GenBank/DDBJ whole genome shotgun (WGS) entry which is preliminary data.</text>
</comment>
<dbReference type="Proteomes" id="UP000263486">
    <property type="component" value="Unassembled WGS sequence"/>
</dbReference>
<dbReference type="SUPFAM" id="SSF82689">
    <property type="entry name" value="Mechanosensitive channel protein MscS (YggB), C-terminal domain"/>
    <property type="match status" value="1"/>
</dbReference>
<feature type="domain" description="Mechanosensitive ion channel MscS" evidence="8">
    <location>
        <begin position="96"/>
        <end position="161"/>
    </location>
</feature>
<accession>A0ABX9KJ88</accession>
<evidence type="ECO:0000256" key="6">
    <source>
        <dbReference type="ARBA" id="ARBA00023136"/>
    </source>
</evidence>
<evidence type="ECO:0000256" key="5">
    <source>
        <dbReference type="ARBA" id="ARBA00022989"/>
    </source>
</evidence>
<dbReference type="InterPro" id="IPR049278">
    <property type="entry name" value="MS_channel_C"/>
</dbReference>
<organism evidence="10 11">
    <name type="scientific">Psychrilyobacter piezotolerans</name>
    <dbReference type="NCBI Taxonomy" id="2293438"/>
    <lineage>
        <taxon>Bacteria</taxon>
        <taxon>Fusobacteriati</taxon>
        <taxon>Fusobacteriota</taxon>
        <taxon>Fusobacteriia</taxon>
        <taxon>Fusobacteriales</taxon>
        <taxon>Fusobacteriaceae</taxon>
        <taxon>Psychrilyobacter</taxon>
    </lineage>
</organism>
<comment type="subcellular location">
    <subcellularLocation>
        <location evidence="1">Cell membrane</location>
        <topology evidence="1">Multi-pass membrane protein</topology>
    </subcellularLocation>
</comment>
<dbReference type="PANTHER" id="PTHR30221:SF1">
    <property type="entry name" value="SMALL-CONDUCTANCE MECHANOSENSITIVE CHANNEL"/>
    <property type="match status" value="1"/>
</dbReference>
<feature type="transmembrane region" description="Helical" evidence="7">
    <location>
        <begin position="83"/>
        <end position="109"/>
    </location>
</feature>
<dbReference type="Gene3D" id="2.30.30.60">
    <property type="match status" value="1"/>
</dbReference>
<dbReference type="PANTHER" id="PTHR30221">
    <property type="entry name" value="SMALL-CONDUCTANCE MECHANOSENSITIVE CHANNEL"/>
    <property type="match status" value="1"/>
</dbReference>
<dbReference type="RefSeq" id="WP_114641419.1">
    <property type="nucleotide sequence ID" value="NZ_JAACIO010000004.1"/>
</dbReference>
<feature type="domain" description="Mechanosensitive ion channel MscS C-terminal" evidence="9">
    <location>
        <begin position="173"/>
        <end position="265"/>
    </location>
</feature>
<dbReference type="Pfam" id="PF21082">
    <property type="entry name" value="MS_channel_3rd"/>
    <property type="match status" value="1"/>
</dbReference>
<dbReference type="InterPro" id="IPR006685">
    <property type="entry name" value="MscS_channel_2nd"/>
</dbReference>
<name>A0ABX9KJ88_9FUSO</name>
<reference evidence="10 11" key="1">
    <citation type="submission" date="2018-08" db="EMBL/GenBank/DDBJ databases">
        <title>Draft genome sequence of Psychrilyobacter sp. strain SD5 isolated from Black Sea water.</title>
        <authorList>
            <person name="Yadav S."/>
            <person name="Villanueva L."/>
            <person name="Damste J.S.S."/>
        </authorList>
    </citation>
    <scope>NUCLEOTIDE SEQUENCE [LARGE SCALE GENOMIC DNA]</scope>
    <source>
        <strain evidence="10 11">SD5</strain>
    </source>
</reference>
<evidence type="ECO:0000256" key="1">
    <source>
        <dbReference type="ARBA" id="ARBA00004651"/>
    </source>
</evidence>
<dbReference type="InterPro" id="IPR010920">
    <property type="entry name" value="LSM_dom_sf"/>
</dbReference>
<dbReference type="SUPFAM" id="SSF50182">
    <property type="entry name" value="Sm-like ribonucleoproteins"/>
    <property type="match status" value="1"/>
</dbReference>